<feature type="compositionally biased region" description="Basic residues" evidence="1">
    <location>
        <begin position="53"/>
        <end position="63"/>
    </location>
</feature>
<dbReference type="EMBL" id="CAMXCT030006689">
    <property type="protein sequence ID" value="CAL4805671.1"/>
    <property type="molecule type" value="Genomic_DNA"/>
</dbReference>
<sequence length="139" mass="14762">MPKASARTGLPAISSVLNDPRTSKAAAMMRHEIGKQCQAETSPHPWRLSGSPRRTRQNYRRGGRAAGVPSAYPSYGSSGYGGYSYGYGVRGGYSKESIESGGSVERKHASQDPGSLTNLLQPVGGIRGRDTSKSIVHVP</sequence>
<reference evidence="2" key="1">
    <citation type="submission" date="2022-10" db="EMBL/GenBank/DDBJ databases">
        <authorList>
            <person name="Chen Y."/>
            <person name="Dougan E. K."/>
            <person name="Chan C."/>
            <person name="Rhodes N."/>
            <person name="Thang M."/>
        </authorList>
    </citation>
    <scope>NUCLEOTIDE SEQUENCE</scope>
</reference>
<name>A0A9P1GNY4_9DINO</name>
<evidence type="ECO:0000313" key="3">
    <source>
        <dbReference type="EMBL" id="CAL1171734.1"/>
    </source>
</evidence>
<protein>
    <submittedName>
        <fullName evidence="2">Uncharacterized protein</fullName>
    </submittedName>
</protein>
<keyword evidence="4" id="KW-1185">Reference proteome</keyword>
<reference evidence="3" key="2">
    <citation type="submission" date="2024-04" db="EMBL/GenBank/DDBJ databases">
        <authorList>
            <person name="Chen Y."/>
            <person name="Shah S."/>
            <person name="Dougan E. K."/>
            <person name="Thang M."/>
            <person name="Chan C."/>
        </authorList>
    </citation>
    <scope>NUCLEOTIDE SEQUENCE [LARGE SCALE GENOMIC DNA]</scope>
</reference>
<evidence type="ECO:0000256" key="1">
    <source>
        <dbReference type="SAM" id="MobiDB-lite"/>
    </source>
</evidence>
<feature type="region of interest" description="Disordered" evidence="1">
    <location>
        <begin position="95"/>
        <end position="139"/>
    </location>
</feature>
<feature type="region of interest" description="Disordered" evidence="1">
    <location>
        <begin position="36"/>
        <end position="71"/>
    </location>
</feature>
<gene>
    <name evidence="2" type="ORF">C1SCF055_LOCUS42932</name>
</gene>
<dbReference type="AlphaFoldDB" id="A0A9P1GNY4"/>
<evidence type="ECO:0000313" key="2">
    <source>
        <dbReference type="EMBL" id="CAI4018359.1"/>
    </source>
</evidence>
<accession>A0A9P1GNY4</accession>
<dbReference type="Proteomes" id="UP001152797">
    <property type="component" value="Unassembled WGS sequence"/>
</dbReference>
<dbReference type="EMBL" id="CAMXCT010006689">
    <property type="protein sequence ID" value="CAI4018359.1"/>
    <property type="molecule type" value="Genomic_DNA"/>
</dbReference>
<dbReference type="EMBL" id="CAMXCT020006689">
    <property type="protein sequence ID" value="CAL1171734.1"/>
    <property type="molecule type" value="Genomic_DNA"/>
</dbReference>
<evidence type="ECO:0000313" key="4">
    <source>
        <dbReference type="Proteomes" id="UP001152797"/>
    </source>
</evidence>
<proteinExistence type="predicted"/>
<comment type="caution">
    <text evidence="2">The sequence shown here is derived from an EMBL/GenBank/DDBJ whole genome shotgun (WGS) entry which is preliminary data.</text>
</comment>
<organism evidence="2">
    <name type="scientific">Cladocopium goreaui</name>
    <dbReference type="NCBI Taxonomy" id="2562237"/>
    <lineage>
        <taxon>Eukaryota</taxon>
        <taxon>Sar</taxon>
        <taxon>Alveolata</taxon>
        <taxon>Dinophyceae</taxon>
        <taxon>Suessiales</taxon>
        <taxon>Symbiodiniaceae</taxon>
        <taxon>Cladocopium</taxon>
    </lineage>
</organism>
<feature type="region of interest" description="Disordered" evidence="1">
    <location>
        <begin position="1"/>
        <end position="23"/>
    </location>
</feature>